<dbReference type="AlphaFoldDB" id="A0A060QKZ6"/>
<feature type="domain" description="Malonyl-CoA:ACP transacylase (MAT)" evidence="8">
    <location>
        <begin position="7"/>
        <end position="323"/>
    </location>
</feature>
<dbReference type="GO" id="GO:0005829">
    <property type="term" value="C:cytosol"/>
    <property type="evidence" value="ECO:0007669"/>
    <property type="project" value="TreeGrafter"/>
</dbReference>
<comment type="similarity">
    <text evidence="6">Belongs to the fabD family.</text>
</comment>
<evidence type="ECO:0000313" key="10">
    <source>
        <dbReference type="Proteomes" id="UP000027583"/>
    </source>
</evidence>
<dbReference type="InterPro" id="IPR050858">
    <property type="entry name" value="Mal-CoA-ACP_Trans/PKS_FabD"/>
</dbReference>
<gene>
    <name evidence="9" type="ORF">ASAP_1842</name>
</gene>
<evidence type="ECO:0000256" key="2">
    <source>
        <dbReference type="ARBA" id="ARBA00018953"/>
    </source>
</evidence>
<dbReference type="PANTHER" id="PTHR42681:SF1">
    <property type="entry name" value="MALONYL-COA-ACYL CARRIER PROTEIN TRANSACYLASE, MITOCHONDRIAL"/>
    <property type="match status" value="1"/>
</dbReference>
<protein>
    <recommendedName>
        <fullName evidence="2 6">Malonyl CoA-acyl carrier protein transacylase</fullName>
        <ecNumber evidence="1 6">2.3.1.39</ecNumber>
    </recommendedName>
</protein>
<dbReference type="InterPro" id="IPR016035">
    <property type="entry name" value="Acyl_Trfase/lysoPLipase"/>
</dbReference>
<dbReference type="RefSeq" id="WP_023978092.1">
    <property type="nucleotide sequence ID" value="NZ_CBLX010000013.1"/>
</dbReference>
<comment type="caution">
    <text evidence="9">The sequence shown here is derived from an EMBL/GenBank/DDBJ whole genome shotgun (WGS) entry which is preliminary data.</text>
</comment>
<evidence type="ECO:0000256" key="6">
    <source>
        <dbReference type="PIRNR" id="PIRNR000446"/>
    </source>
</evidence>
<dbReference type="Proteomes" id="UP000027583">
    <property type="component" value="Unassembled WGS sequence"/>
</dbReference>
<dbReference type="SUPFAM" id="SSF55048">
    <property type="entry name" value="Probable ACP-binding domain of malonyl-CoA ACP transacylase"/>
    <property type="match status" value="1"/>
</dbReference>
<dbReference type="GO" id="GO:0006633">
    <property type="term" value="P:fatty acid biosynthetic process"/>
    <property type="evidence" value="ECO:0007669"/>
    <property type="project" value="TreeGrafter"/>
</dbReference>
<dbReference type="InterPro" id="IPR024925">
    <property type="entry name" value="Malonyl_CoA-ACP_transAc"/>
</dbReference>
<keyword evidence="4 6" id="KW-0012">Acyltransferase</keyword>
<dbReference type="Gene3D" id="3.30.70.250">
    <property type="entry name" value="Malonyl-CoA ACP transacylase, ACP-binding"/>
    <property type="match status" value="1"/>
</dbReference>
<dbReference type="FunFam" id="3.30.70.250:FF:000001">
    <property type="entry name" value="Malonyl CoA-acyl carrier protein transacylase"/>
    <property type="match status" value="1"/>
</dbReference>
<dbReference type="eggNOG" id="COG0331">
    <property type="taxonomic scope" value="Bacteria"/>
</dbReference>
<evidence type="ECO:0000256" key="7">
    <source>
        <dbReference type="PIRSR" id="PIRSR000446-1"/>
    </source>
</evidence>
<sequence>MSVHAFVFPGQGSQSIGMGQGLYEAFPAAREVFQEVDDALSEHLSKLIFTGEAVDLTRTENAQPALMAVSMATVRVLESEGGFRLADKATVVAGHSLGEYSALAAAGALGIAQTAKLLRLRGLAMQEAVPAGEGGMAALLGVEAELAQEICAEAARLMVEGEADRHETIELANDNGGGQIVVSGRLSAVERAITVAKARGVKRAVLLPVSAPFHSSLMGPAAERMAEALERAEIATPAIPVITNVTAAKNTDASRVASLLVQQVTGSVRWRETVLAMAAMGVTSQVELGAGKVLTGLVRRIAPDLTARNAGTPEEIEALLRDL</sequence>
<dbReference type="SUPFAM" id="SSF52151">
    <property type="entry name" value="FabD/lysophospholipase-like"/>
    <property type="match status" value="1"/>
</dbReference>
<dbReference type="InterPro" id="IPR001227">
    <property type="entry name" value="Ac_transferase_dom_sf"/>
</dbReference>
<evidence type="ECO:0000256" key="1">
    <source>
        <dbReference type="ARBA" id="ARBA00013258"/>
    </source>
</evidence>
<dbReference type="NCBIfam" id="TIGR00128">
    <property type="entry name" value="fabD"/>
    <property type="match status" value="1"/>
</dbReference>
<evidence type="ECO:0000313" key="9">
    <source>
        <dbReference type="EMBL" id="CDG39887.1"/>
    </source>
</evidence>
<evidence type="ECO:0000256" key="4">
    <source>
        <dbReference type="ARBA" id="ARBA00023315"/>
    </source>
</evidence>
<reference evidence="9 10" key="2">
    <citation type="journal article" date="2014" name="PLoS ONE">
        <title>Evolution of mitochondria reconstructed from the energy metabolism of living bacteria.</title>
        <authorList>
            <person name="Degli Esposti M."/>
            <person name="Chouaia B."/>
            <person name="Comandatore F."/>
            <person name="Crotti E."/>
            <person name="Sassera D."/>
            <person name="Lievens P.M."/>
            <person name="Daffonchio D."/>
            <person name="Bandi C."/>
        </authorList>
    </citation>
    <scope>NUCLEOTIDE SEQUENCE [LARGE SCALE GENOMIC DNA]</scope>
    <source>
        <strain evidence="9 10">SF2.1</strain>
    </source>
</reference>
<evidence type="ECO:0000256" key="5">
    <source>
        <dbReference type="ARBA" id="ARBA00048462"/>
    </source>
</evidence>
<dbReference type="PANTHER" id="PTHR42681">
    <property type="entry name" value="MALONYL-COA-ACYL CARRIER PROTEIN TRANSACYLASE, MITOCHONDRIAL"/>
    <property type="match status" value="1"/>
</dbReference>
<evidence type="ECO:0000256" key="3">
    <source>
        <dbReference type="ARBA" id="ARBA00022679"/>
    </source>
</evidence>
<dbReference type="Pfam" id="PF00698">
    <property type="entry name" value="Acyl_transf_1"/>
    <property type="match status" value="1"/>
</dbReference>
<feature type="active site" evidence="7">
    <location>
        <position position="214"/>
    </location>
</feature>
<dbReference type="GO" id="GO:0004314">
    <property type="term" value="F:[acyl-carrier-protein] S-malonyltransferase activity"/>
    <property type="evidence" value="ECO:0007669"/>
    <property type="project" value="UniProtKB-EC"/>
</dbReference>
<name>A0A060QKZ6_9PROT</name>
<dbReference type="InterPro" id="IPR016036">
    <property type="entry name" value="Malonyl_transacylase_ACP-bd"/>
</dbReference>
<dbReference type="InterPro" id="IPR004410">
    <property type="entry name" value="Malonyl_CoA-ACP_transAc_FabD"/>
</dbReference>
<dbReference type="PIRSF" id="PIRSF000446">
    <property type="entry name" value="Mct"/>
    <property type="match status" value="1"/>
</dbReference>
<dbReference type="InterPro" id="IPR014043">
    <property type="entry name" value="Acyl_transferase_dom"/>
</dbReference>
<reference evidence="9 10" key="1">
    <citation type="journal article" date="2014" name="Genome Biol. Evol.">
        <title>Acetic acid bacteria genomes reveal functional traits for adaptation to life in insect guts.</title>
        <authorList>
            <person name="Chouaia B."/>
            <person name="Gaiarsa S."/>
            <person name="Crotti E."/>
            <person name="Comandatore F."/>
            <person name="Degli Esposti M."/>
            <person name="Ricci I."/>
            <person name="Alma A."/>
            <person name="Favia G."/>
            <person name="Bandi C."/>
            <person name="Daffonchio D."/>
        </authorList>
    </citation>
    <scope>NUCLEOTIDE SEQUENCE [LARGE SCALE GENOMIC DNA]</scope>
    <source>
        <strain evidence="9 10">SF2.1</strain>
    </source>
</reference>
<comment type="catalytic activity">
    <reaction evidence="5 6">
        <text>holo-[ACP] + malonyl-CoA = malonyl-[ACP] + CoA</text>
        <dbReference type="Rhea" id="RHEA:41792"/>
        <dbReference type="Rhea" id="RHEA-COMP:9623"/>
        <dbReference type="Rhea" id="RHEA-COMP:9685"/>
        <dbReference type="ChEBI" id="CHEBI:57287"/>
        <dbReference type="ChEBI" id="CHEBI:57384"/>
        <dbReference type="ChEBI" id="CHEBI:64479"/>
        <dbReference type="ChEBI" id="CHEBI:78449"/>
        <dbReference type="EC" id="2.3.1.39"/>
    </reaction>
</comment>
<dbReference type="SMART" id="SM00827">
    <property type="entry name" value="PKS_AT"/>
    <property type="match status" value="1"/>
</dbReference>
<proteinExistence type="inferred from homology"/>
<dbReference type="EMBL" id="CBLX010000013">
    <property type="protein sequence ID" value="CDG39887.1"/>
    <property type="molecule type" value="Genomic_DNA"/>
</dbReference>
<organism evidence="9 10">
    <name type="scientific">Asaia bogorensis</name>
    <dbReference type="NCBI Taxonomy" id="91915"/>
    <lineage>
        <taxon>Bacteria</taxon>
        <taxon>Pseudomonadati</taxon>
        <taxon>Pseudomonadota</taxon>
        <taxon>Alphaproteobacteria</taxon>
        <taxon>Acetobacterales</taxon>
        <taxon>Acetobacteraceae</taxon>
        <taxon>Asaia</taxon>
    </lineage>
</organism>
<keyword evidence="3 6" id="KW-0808">Transferase</keyword>
<feature type="active site" evidence="7">
    <location>
        <position position="96"/>
    </location>
</feature>
<accession>A0A060QKZ6</accession>
<dbReference type="EC" id="2.3.1.39" evidence="1 6"/>
<evidence type="ECO:0000259" key="8">
    <source>
        <dbReference type="SMART" id="SM00827"/>
    </source>
</evidence>
<dbReference type="Gene3D" id="3.40.366.10">
    <property type="entry name" value="Malonyl-Coenzyme A Acyl Carrier Protein, domain 2"/>
    <property type="match status" value="1"/>
</dbReference>